<evidence type="ECO:0000259" key="15">
    <source>
        <dbReference type="PROSITE" id="PS51786"/>
    </source>
</evidence>
<evidence type="ECO:0000313" key="18">
    <source>
        <dbReference type="Proteomes" id="UP000242875"/>
    </source>
</evidence>
<evidence type="ECO:0000256" key="4">
    <source>
        <dbReference type="ARBA" id="ARBA00022801"/>
    </source>
</evidence>
<dbReference type="PRINTS" id="PR00830">
    <property type="entry name" value="ENDOLAPTASE"/>
</dbReference>
<evidence type="ECO:0000256" key="13">
    <source>
        <dbReference type="RuleBase" id="RU000592"/>
    </source>
</evidence>
<dbReference type="SUPFAM" id="SSF52540">
    <property type="entry name" value="P-loop containing nucleoside triphosphate hydrolases"/>
    <property type="match status" value="1"/>
</dbReference>
<dbReference type="InterPro" id="IPR003111">
    <property type="entry name" value="Lon_prtase_N"/>
</dbReference>
<evidence type="ECO:0000256" key="14">
    <source>
        <dbReference type="SAM" id="MobiDB-lite"/>
    </source>
</evidence>
<dbReference type="Pfam" id="PF22667">
    <property type="entry name" value="Lon_lid"/>
    <property type="match status" value="1"/>
</dbReference>
<dbReference type="Pfam" id="PF05362">
    <property type="entry name" value="Lon_C"/>
    <property type="match status" value="1"/>
</dbReference>
<keyword evidence="1" id="KW-0963">Cytoplasm</keyword>
<feature type="domain" description="Lon N-terminal" evidence="16">
    <location>
        <begin position="15"/>
        <end position="282"/>
    </location>
</feature>
<dbReference type="InterPro" id="IPR003593">
    <property type="entry name" value="AAA+_ATPase"/>
</dbReference>
<dbReference type="Pfam" id="PF00004">
    <property type="entry name" value="AAA"/>
    <property type="match status" value="1"/>
</dbReference>
<dbReference type="InterPro" id="IPR027417">
    <property type="entry name" value="P-loop_NTPase"/>
</dbReference>
<evidence type="ECO:0000256" key="5">
    <source>
        <dbReference type="ARBA" id="ARBA00022825"/>
    </source>
</evidence>
<dbReference type="PROSITE" id="PS51787">
    <property type="entry name" value="LON_N"/>
    <property type="match status" value="1"/>
</dbReference>
<evidence type="ECO:0000256" key="12">
    <source>
        <dbReference type="RuleBase" id="RU000591"/>
    </source>
</evidence>
<evidence type="ECO:0000256" key="3">
    <source>
        <dbReference type="ARBA" id="ARBA00022741"/>
    </source>
</evidence>
<dbReference type="InterPro" id="IPR027065">
    <property type="entry name" value="Lon_Prtase"/>
</dbReference>
<comment type="similarity">
    <text evidence="8 11 12">Belongs to the peptidase S16 family.</text>
</comment>
<feature type="region of interest" description="Disordered" evidence="14">
    <location>
        <begin position="320"/>
        <end position="342"/>
    </location>
</feature>
<dbReference type="GO" id="GO:0004176">
    <property type="term" value="F:ATP-dependent peptidase activity"/>
    <property type="evidence" value="ECO:0007669"/>
    <property type="project" value="UniProtKB-UniRule"/>
</dbReference>
<dbReference type="InterPro" id="IPR008268">
    <property type="entry name" value="Peptidase_S16_AS"/>
</dbReference>
<name>A0A261XWK9_9FUNG</name>
<evidence type="ECO:0000256" key="7">
    <source>
        <dbReference type="ARBA" id="ARBA00023016"/>
    </source>
</evidence>
<dbReference type="GO" id="GO:0004252">
    <property type="term" value="F:serine-type endopeptidase activity"/>
    <property type="evidence" value="ECO:0007669"/>
    <property type="project" value="UniProtKB-UniRule"/>
</dbReference>
<protein>
    <recommendedName>
        <fullName evidence="8 13">Lon protease homolog</fullName>
        <ecNumber evidence="8 13">3.4.21.-</ecNumber>
    </recommendedName>
</protein>
<feature type="region of interest" description="Disordered" evidence="14">
    <location>
        <begin position="78"/>
        <end position="105"/>
    </location>
</feature>
<accession>A0A261XWK9</accession>
<evidence type="ECO:0000256" key="11">
    <source>
        <dbReference type="PROSITE-ProRule" id="PRU01122"/>
    </source>
</evidence>
<evidence type="ECO:0000256" key="9">
    <source>
        <dbReference type="PIRSR" id="PIRSR001174-1"/>
    </source>
</evidence>
<dbReference type="SMART" id="SM00382">
    <property type="entry name" value="AAA"/>
    <property type="match status" value="1"/>
</dbReference>
<dbReference type="SUPFAM" id="SSF54211">
    <property type="entry name" value="Ribosomal protein S5 domain 2-like"/>
    <property type="match status" value="1"/>
</dbReference>
<dbReference type="SMART" id="SM00464">
    <property type="entry name" value="LON"/>
    <property type="match status" value="1"/>
</dbReference>
<dbReference type="InterPro" id="IPR015947">
    <property type="entry name" value="PUA-like_sf"/>
</dbReference>
<dbReference type="EC" id="3.4.21.-" evidence="8 13"/>
<keyword evidence="18" id="KW-1185">Reference proteome</keyword>
<dbReference type="Gene3D" id="3.30.230.10">
    <property type="match status" value="1"/>
</dbReference>
<dbReference type="InterPro" id="IPR020568">
    <property type="entry name" value="Ribosomal_Su5_D2-typ_SF"/>
</dbReference>
<dbReference type="FunFam" id="3.40.50.300:FF:000382">
    <property type="entry name" value="Lon protease homolog 2, peroxisomal"/>
    <property type="match status" value="1"/>
</dbReference>
<dbReference type="EMBL" id="MVBO01000131">
    <property type="protein sequence ID" value="OZJ02708.1"/>
    <property type="molecule type" value="Genomic_DNA"/>
</dbReference>
<dbReference type="InterPro" id="IPR003959">
    <property type="entry name" value="ATPase_AAA_core"/>
</dbReference>
<keyword evidence="5 8" id="KW-0720">Serine protease</keyword>
<dbReference type="PIRSF" id="PIRSF001174">
    <property type="entry name" value="Lon_proteas"/>
    <property type="match status" value="1"/>
</dbReference>
<dbReference type="Gene3D" id="1.20.5.5270">
    <property type="match status" value="1"/>
</dbReference>
<dbReference type="InterPro" id="IPR046336">
    <property type="entry name" value="Lon_prtase_N_sf"/>
</dbReference>
<keyword evidence="7" id="KW-0346">Stress response</keyword>
<dbReference type="GO" id="GO:0016887">
    <property type="term" value="F:ATP hydrolysis activity"/>
    <property type="evidence" value="ECO:0007669"/>
    <property type="project" value="InterPro"/>
</dbReference>
<dbReference type="GO" id="GO:0005524">
    <property type="term" value="F:ATP binding"/>
    <property type="evidence" value="ECO:0007669"/>
    <property type="project" value="UniProtKB-KW"/>
</dbReference>
<feature type="active site" evidence="9 11">
    <location>
        <position position="834"/>
    </location>
</feature>
<dbReference type="FunFam" id="1.20.5.5270:FF:000002">
    <property type="entry name" value="Lon protease homolog"/>
    <property type="match status" value="1"/>
</dbReference>
<keyword evidence="3 8" id="KW-0547">Nucleotide-binding</keyword>
<dbReference type="InterPro" id="IPR004815">
    <property type="entry name" value="Lon_bac/euk-typ"/>
</dbReference>
<organism evidence="17 18">
    <name type="scientific">Bifiguratus adelaidae</name>
    <dbReference type="NCBI Taxonomy" id="1938954"/>
    <lineage>
        <taxon>Eukaryota</taxon>
        <taxon>Fungi</taxon>
        <taxon>Fungi incertae sedis</taxon>
        <taxon>Mucoromycota</taxon>
        <taxon>Mucoromycotina</taxon>
        <taxon>Endogonomycetes</taxon>
        <taxon>Endogonales</taxon>
        <taxon>Endogonales incertae sedis</taxon>
        <taxon>Bifiguratus</taxon>
    </lineage>
</organism>
<dbReference type="GO" id="GO:0006508">
    <property type="term" value="P:proteolysis"/>
    <property type="evidence" value="ECO:0007669"/>
    <property type="project" value="UniProtKB-KW"/>
</dbReference>
<dbReference type="Gene3D" id="3.40.50.300">
    <property type="entry name" value="P-loop containing nucleotide triphosphate hydrolases"/>
    <property type="match status" value="1"/>
</dbReference>
<dbReference type="GO" id="GO:0030163">
    <property type="term" value="P:protein catabolic process"/>
    <property type="evidence" value="ECO:0007669"/>
    <property type="project" value="InterPro"/>
</dbReference>
<dbReference type="InterPro" id="IPR008269">
    <property type="entry name" value="Lon_proteolytic"/>
</dbReference>
<evidence type="ECO:0000256" key="10">
    <source>
        <dbReference type="PIRSR" id="PIRSR001174-2"/>
    </source>
</evidence>
<feature type="binding site" evidence="10">
    <location>
        <begin position="449"/>
        <end position="456"/>
    </location>
    <ligand>
        <name>ATP</name>
        <dbReference type="ChEBI" id="CHEBI:30616"/>
    </ligand>
</feature>
<keyword evidence="2 8" id="KW-0645">Protease</keyword>
<dbReference type="Gene3D" id="1.10.8.60">
    <property type="match status" value="1"/>
</dbReference>
<dbReference type="Gene3D" id="1.20.58.1480">
    <property type="match status" value="1"/>
</dbReference>
<sequence length="898" mass="98704">MVLGLSSQHSYPSTLALISLHDHRILLPGVVSRLVLRTRASAQLIKQLSGGKEGRSNSTFYMGCAPVLSKKDVNGQITDGREQENSNSLTPPPTPTEVKGSSPAAVSDTIIRQTQIEELESVQGADNERLYVYGCCARIIRVERLGFGGFAMFVEGVSRFRIESVLQHHPYTVARVNYVPDNSSAALIGSPNLATTNPDLYSAIVAFRSVAREFLGKMKELSLPEPLTVQLTKLVESSSPDTLSYILTTVIETSFEEKLAMLREEKLERRLEMASDWITRQMHVLKISSEIQSTVQDKLSKKQREFYLRQQLAAIKEELGESNKDDDPLLGASGGATTTDEDEIRQLSQRLKDANLPEEASAAAQKELKRLKRLHPTTAEWSVVRNYLELVADLPWSKGSQDILDVARARRILREDHYGLEKVKRRIIEYISVIKVKGDLKAPIICFVGPPGVGKTSLGKSIATALNREFHRISLGGVRDEADIRGHRRTYVGALPGCIIHGMKKVGVNNPVILLDEIDKTVNSSNHYGDPSAALLEVLDPEQNNTFVDHCLNIPFDLSKVVFIATANTTDTIPAPLLDRMEMIYLPGYTFEEKLSIARKYLLPKQEKAHGLLPGSVQMSDEVILRIAERYTRESGVRTLERHIAAVVRAKCVELADKREEAGVKSEPTAEEMRCTVDLGDLEGILGIEPYSAEVASRKSSPGLVTGLAYTASGSGGVLFIEATQMPGKGDLKLTGKLGDVIKESAQIALSWVKSHAYKLGLVAYERGVLLDGVDVHIHLPEGATPKDGPSAGIALITALVSLFSQRLVPTTTAMTGEITLRGQVLPVGGIKEKVISAHRAGITRVIMPERNRKDVEGDVPEKARQDMEFVYVKEVGEVLQHVFGDKLSWQLGVEARL</sequence>
<dbReference type="PANTHER" id="PTHR10046">
    <property type="entry name" value="ATP DEPENDENT LON PROTEASE FAMILY MEMBER"/>
    <property type="match status" value="1"/>
</dbReference>
<evidence type="ECO:0000256" key="6">
    <source>
        <dbReference type="ARBA" id="ARBA00022840"/>
    </source>
</evidence>
<dbReference type="FunFam" id="3.30.230.10:FF:000019">
    <property type="entry name" value="Lon protease homolog 2, peroxisomal"/>
    <property type="match status" value="1"/>
</dbReference>
<dbReference type="CDD" id="cd19500">
    <property type="entry name" value="RecA-like_Lon"/>
    <property type="match status" value="1"/>
</dbReference>
<evidence type="ECO:0000256" key="1">
    <source>
        <dbReference type="ARBA" id="ARBA00022490"/>
    </source>
</evidence>
<proteinExistence type="inferred from homology"/>
<dbReference type="InterPro" id="IPR014721">
    <property type="entry name" value="Ribsml_uS5_D2-typ_fold_subgr"/>
</dbReference>
<dbReference type="NCBIfam" id="TIGR00763">
    <property type="entry name" value="lon"/>
    <property type="match status" value="1"/>
</dbReference>
<feature type="active site" evidence="9 11">
    <location>
        <position position="791"/>
    </location>
</feature>
<evidence type="ECO:0000256" key="8">
    <source>
        <dbReference type="PIRNR" id="PIRNR001174"/>
    </source>
</evidence>
<comment type="caution">
    <text evidence="17">The sequence shown here is derived from an EMBL/GenBank/DDBJ whole genome shotgun (WGS) entry which is preliminary data.</text>
</comment>
<reference evidence="17 18" key="1">
    <citation type="journal article" date="2017" name="Mycologia">
        <title>Bifiguratus adelaidae, gen. et sp. nov., a new member of Mucoromycotina in endophytic and soil-dwelling habitats.</title>
        <authorList>
            <person name="Torres-Cruz T.J."/>
            <person name="Billingsley Tobias T.L."/>
            <person name="Almatruk M."/>
            <person name="Hesse C."/>
            <person name="Kuske C.R."/>
            <person name="Desiro A."/>
            <person name="Benucci G.M."/>
            <person name="Bonito G."/>
            <person name="Stajich J.E."/>
            <person name="Dunlap C."/>
            <person name="Arnold A.E."/>
            <person name="Porras-Alfaro A."/>
        </authorList>
    </citation>
    <scope>NUCLEOTIDE SEQUENCE [LARGE SCALE GENOMIC DNA]</scope>
    <source>
        <strain evidence="17 18">AZ0501</strain>
    </source>
</reference>
<evidence type="ECO:0000259" key="16">
    <source>
        <dbReference type="PROSITE" id="PS51787"/>
    </source>
</evidence>
<dbReference type="SUPFAM" id="SSF88697">
    <property type="entry name" value="PUA domain-like"/>
    <property type="match status" value="1"/>
</dbReference>
<keyword evidence="4 8" id="KW-0378">Hydrolase</keyword>
<evidence type="ECO:0000313" key="17">
    <source>
        <dbReference type="EMBL" id="OZJ02708.1"/>
    </source>
</evidence>
<dbReference type="Proteomes" id="UP000242875">
    <property type="component" value="Unassembled WGS sequence"/>
</dbReference>
<dbReference type="Gene3D" id="2.30.130.40">
    <property type="entry name" value="LON domain-like"/>
    <property type="match status" value="1"/>
</dbReference>
<keyword evidence="6 8" id="KW-0067">ATP-binding</keyword>
<dbReference type="OrthoDB" id="2411602at2759"/>
<dbReference type="PROSITE" id="PS01046">
    <property type="entry name" value="LON_SER"/>
    <property type="match status" value="1"/>
</dbReference>
<dbReference type="AlphaFoldDB" id="A0A261XWK9"/>
<dbReference type="Pfam" id="PF02190">
    <property type="entry name" value="LON_substr_bdg"/>
    <property type="match status" value="1"/>
</dbReference>
<dbReference type="InterPro" id="IPR054594">
    <property type="entry name" value="Lon_lid"/>
</dbReference>
<feature type="domain" description="Lon proteolytic" evidence="15">
    <location>
        <begin position="699"/>
        <end position="886"/>
    </location>
</feature>
<evidence type="ECO:0000256" key="2">
    <source>
        <dbReference type="ARBA" id="ARBA00022670"/>
    </source>
</evidence>
<gene>
    <name evidence="17" type="ORF">BZG36_03853</name>
</gene>
<dbReference type="PROSITE" id="PS51786">
    <property type="entry name" value="LON_PROTEOLYTIC"/>
    <property type="match status" value="1"/>
</dbReference>